<sequence length="1010" mass="113289">MTLDMHNWSSSAHQEIHKIVKDEIFSIVNQVDAKVQNFEIQFLKEAAKFVRDFKSLAKEADESLAKHKALELNIEHLLRAVVSQDIMPIVQSKSVVDTSNLQTELERTKERFENYIIKKENEYAKLWNDWFLNKRTPQKVLPKSYESNTLSKPFTSHSVPNTQESTIVNNERVIAPGIFRINPFEDTKIPQSGGPLVKISDEAVHKELGNRMERDATTTSSSEAEQDSVEEGVMGITATIDKKVKVVVSEASIRRHLKLEDSEGLSTLPTTKIFKELAHMGNIATALICLARNRTFNFSKLLFEAMILKKNDLKARSILMMTLPSEHLLTFNKHKDAKSLFDDIEARFGGEIITPEELNLKFLRSLPTEWGMHLVVWRNKSDMGSISFNDLYNNFKIVEPEVKRSVTSSSNSGSQNLGFVSAHSSTNDGNTANIHVSTGSTPVSTASTNNSTACLSDAIVYAFLATQPNRECINPRSQENRSKTQNSSKRTVNVEESSSKAMLAIDGTGFYWSYMADEEASTNFALMAFFDSEVQNNKTCSKTCLKNFKDLKSKYDKLRIELNKSESDLDNYKKGLSLVEEQLVFYKKNESMLSDQIDVLKRDASFNESDINGLKKQGIGYNAVPPPPTGLFAPPSIDLSNSELEKSKQPEFKGYGVKVNKDASENVSKEVKKTSDAPIIEDWVSDYDEDETVVIESLDVQKPKQVDQPRKVSQNPRNNGTNWNTLMPKKLGVGFQFTPKACFVCGSFNHLIKDCDFHNKRMVQKHVLNNVKKGAGQREVRPVWTNAVRVNHQKISNSRRNFAPTAVLTKSCLVPFSTARQSFSRTAAPLSAARPFNTVVHKPSINVAKPRTNAFQKSHSPLRRPFYHQTTLKNRNLNNKVNTTKVISVNTVKGKRMTSAVGEQGINAIKPTACWAWRPKIKMINHVSKNTGSCICKQFNYVDPTALAIPGQTATGYTFGSGEDSLKLIELMDLCTKLINKVTILENALKQSKETHAQTLTQGKRKGWSS</sequence>
<accession>A0ABQ5AAV6</accession>
<dbReference type="Proteomes" id="UP001151760">
    <property type="component" value="Unassembled WGS sequence"/>
</dbReference>
<feature type="region of interest" description="Disordered" evidence="2">
    <location>
        <begin position="210"/>
        <end position="229"/>
    </location>
</feature>
<dbReference type="EMBL" id="BQNB010012076">
    <property type="protein sequence ID" value="GJS98861.1"/>
    <property type="molecule type" value="Genomic_DNA"/>
</dbReference>
<evidence type="ECO:0000256" key="2">
    <source>
        <dbReference type="SAM" id="MobiDB-lite"/>
    </source>
</evidence>
<reference evidence="3" key="1">
    <citation type="journal article" date="2022" name="Int. J. Mol. Sci.">
        <title>Draft Genome of Tanacetum Coccineum: Genomic Comparison of Closely Related Tanacetum-Family Plants.</title>
        <authorList>
            <person name="Yamashiro T."/>
            <person name="Shiraishi A."/>
            <person name="Nakayama K."/>
            <person name="Satake H."/>
        </authorList>
    </citation>
    <scope>NUCLEOTIDE SEQUENCE</scope>
</reference>
<gene>
    <name evidence="3" type="ORF">Tco_0820031</name>
</gene>
<feature type="compositionally biased region" description="Polar residues" evidence="2">
    <location>
        <begin position="483"/>
        <end position="494"/>
    </location>
</feature>
<name>A0ABQ5AAV6_9ASTR</name>
<feature type="coiled-coil region" evidence="1">
    <location>
        <begin position="548"/>
        <end position="582"/>
    </location>
</feature>
<evidence type="ECO:0000256" key="1">
    <source>
        <dbReference type="SAM" id="Coils"/>
    </source>
</evidence>
<organism evidence="3 4">
    <name type="scientific">Tanacetum coccineum</name>
    <dbReference type="NCBI Taxonomy" id="301880"/>
    <lineage>
        <taxon>Eukaryota</taxon>
        <taxon>Viridiplantae</taxon>
        <taxon>Streptophyta</taxon>
        <taxon>Embryophyta</taxon>
        <taxon>Tracheophyta</taxon>
        <taxon>Spermatophyta</taxon>
        <taxon>Magnoliopsida</taxon>
        <taxon>eudicotyledons</taxon>
        <taxon>Gunneridae</taxon>
        <taxon>Pentapetalae</taxon>
        <taxon>asterids</taxon>
        <taxon>campanulids</taxon>
        <taxon>Asterales</taxon>
        <taxon>Asteraceae</taxon>
        <taxon>Asteroideae</taxon>
        <taxon>Anthemideae</taxon>
        <taxon>Anthemidinae</taxon>
        <taxon>Tanacetum</taxon>
    </lineage>
</organism>
<feature type="compositionally biased region" description="Polar residues" evidence="2">
    <location>
        <begin position="711"/>
        <end position="724"/>
    </location>
</feature>
<reference evidence="3" key="2">
    <citation type="submission" date="2022-01" db="EMBL/GenBank/DDBJ databases">
        <authorList>
            <person name="Yamashiro T."/>
            <person name="Shiraishi A."/>
            <person name="Satake H."/>
            <person name="Nakayama K."/>
        </authorList>
    </citation>
    <scope>NUCLEOTIDE SEQUENCE</scope>
</reference>
<keyword evidence="1" id="KW-0175">Coiled coil</keyword>
<protein>
    <submittedName>
        <fullName evidence="3">Uncharacterized protein</fullName>
    </submittedName>
</protein>
<feature type="region of interest" description="Disordered" evidence="2">
    <location>
        <begin position="704"/>
        <end position="724"/>
    </location>
</feature>
<comment type="caution">
    <text evidence="3">The sequence shown here is derived from an EMBL/GenBank/DDBJ whole genome shotgun (WGS) entry which is preliminary data.</text>
</comment>
<feature type="region of interest" description="Disordered" evidence="2">
    <location>
        <begin position="472"/>
        <end position="494"/>
    </location>
</feature>
<evidence type="ECO:0000313" key="4">
    <source>
        <dbReference type="Proteomes" id="UP001151760"/>
    </source>
</evidence>
<evidence type="ECO:0000313" key="3">
    <source>
        <dbReference type="EMBL" id="GJS98861.1"/>
    </source>
</evidence>
<keyword evidence="4" id="KW-1185">Reference proteome</keyword>
<proteinExistence type="predicted"/>